<evidence type="ECO:0000313" key="6">
    <source>
        <dbReference type="Proteomes" id="UP000001460"/>
    </source>
</evidence>
<dbReference type="PANTHER" id="PTHR11127">
    <property type="entry name" value="60S RIBOSOMAL PROTEIN L14"/>
    <property type="match status" value="1"/>
</dbReference>
<dbReference type="InterPro" id="IPR008991">
    <property type="entry name" value="Translation_prot_SH3-like_sf"/>
</dbReference>
<comment type="similarity">
    <text evidence="1">Belongs to the eukaryotic ribosomal protein eL14 family.</text>
</comment>
<dbReference type="GO" id="GO:0042273">
    <property type="term" value="P:ribosomal large subunit biogenesis"/>
    <property type="evidence" value="ECO:0007669"/>
    <property type="project" value="TreeGrafter"/>
</dbReference>
<accession>B6AAH3</accession>
<keyword evidence="2 5" id="KW-0689">Ribosomal protein</keyword>
<dbReference type="eggNOG" id="KOG3421">
    <property type="taxonomic scope" value="Eukaryota"/>
</dbReference>
<dbReference type="GeneID" id="6994143"/>
<evidence type="ECO:0000313" key="5">
    <source>
        <dbReference type="EMBL" id="EEA05214.1"/>
    </source>
</evidence>
<dbReference type="OrthoDB" id="1875589at2759"/>
<gene>
    <name evidence="5" type="ORF">CMU_042880</name>
</gene>
<keyword evidence="6" id="KW-1185">Reference proteome</keyword>
<protein>
    <submittedName>
        <fullName evidence="5">60S ribosomal protein L14, putative</fullName>
    </submittedName>
</protein>
<dbReference type="AlphaFoldDB" id="B6AAH3"/>
<dbReference type="STRING" id="441375.B6AAH3"/>
<dbReference type="Pfam" id="PF01929">
    <property type="entry name" value="Ribosomal_L14e"/>
    <property type="match status" value="1"/>
</dbReference>
<feature type="domain" description="Large ribosomal subunit protein eL14" evidence="4">
    <location>
        <begin position="48"/>
        <end position="121"/>
    </location>
</feature>
<dbReference type="InterPro" id="IPR014722">
    <property type="entry name" value="Rib_uL2_dom2"/>
</dbReference>
<evidence type="ECO:0000259" key="4">
    <source>
        <dbReference type="Pfam" id="PF01929"/>
    </source>
</evidence>
<dbReference type="PANTHER" id="PTHR11127:SF2">
    <property type="entry name" value="LARGE RIBOSOMAL SUBUNIT PROTEIN EL14"/>
    <property type="match status" value="1"/>
</dbReference>
<dbReference type="CDD" id="cd23702">
    <property type="entry name" value="eL14"/>
    <property type="match status" value="1"/>
</dbReference>
<dbReference type="GO" id="GO:0022625">
    <property type="term" value="C:cytosolic large ribosomal subunit"/>
    <property type="evidence" value="ECO:0007669"/>
    <property type="project" value="TreeGrafter"/>
</dbReference>
<dbReference type="RefSeq" id="XP_002139563.1">
    <property type="nucleotide sequence ID" value="XM_002139527.1"/>
</dbReference>
<dbReference type="GO" id="GO:0003723">
    <property type="term" value="F:RNA binding"/>
    <property type="evidence" value="ECO:0007669"/>
    <property type="project" value="InterPro"/>
</dbReference>
<dbReference type="InterPro" id="IPR002784">
    <property type="entry name" value="Ribosomal_eL14_dom"/>
</dbReference>
<proteinExistence type="inferred from homology"/>
<dbReference type="Gene3D" id="2.30.30.30">
    <property type="match status" value="1"/>
</dbReference>
<evidence type="ECO:0000256" key="1">
    <source>
        <dbReference type="ARBA" id="ARBA00006592"/>
    </source>
</evidence>
<dbReference type="EMBL" id="DS989726">
    <property type="protein sequence ID" value="EEA05214.1"/>
    <property type="molecule type" value="Genomic_DNA"/>
</dbReference>
<evidence type="ECO:0000256" key="3">
    <source>
        <dbReference type="ARBA" id="ARBA00023274"/>
    </source>
</evidence>
<dbReference type="InterPro" id="IPR039660">
    <property type="entry name" value="Ribosomal_eL14"/>
</dbReference>
<organism evidence="5 6">
    <name type="scientific">Cryptosporidium muris (strain RN66)</name>
    <dbReference type="NCBI Taxonomy" id="441375"/>
    <lineage>
        <taxon>Eukaryota</taxon>
        <taxon>Sar</taxon>
        <taxon>Alveolata</taxon>
        <taxon>Apicomplexa</taxon>
        <taxon>Conoidasida</taxon>
        <taxon>Coccidia</taxon>
        <taxon>Eucoccidiorida</taxon>
        <taxon>Eimeriorina</taxon>
        <taxon>Cryptosporidiidae</taxon>
        <taxon>Cryptosporidium</taxon>
    </lineage>
</organism>
<reference evidence="5" key="1">
    <citation type="submission" date="2008-06" db="EMBL/GenBank/DDBJ databases">
        <authorList>
            <person name="Lorenzi H."/>
            <person name="Inman J."/>
            <person name="Miller J."/>
            <person name="Schobel S."/>
            <person name="Amedeo P."/>
            <person name="Caler E.V."/>
            <person name="da Silva J."/>
        </authorList>
    </citation>
    <scope>NUCLEOTIDE SEQUENCE [LARGE SCALE GENOMIC DNA]</scope>
    <source>
        <strain evidence="5">RN66</strain>
    </source>
</reference>
<evidence type="ECO:0000256" key="2">
    <source>
        <dbReference type="ARBA" id="ARBA00022980"/>
    </source>
</evidence>
<dbReference type="Gene3D" id="6.10.250.2270">
    <property type="match status" value="1"/>
</dbReference>
<dbReference type="GO" id="GO:0006412">
    <property type="term" value="P:translation"/>
    <property type="evidence" value="ECO:0007669"/>
    <property type="project" value="InterPro"/>
</dbReference>
<dbReference type="GO" id="GO:0003735">
    <property type="term" value="F:structural constituent of ribosome"/>
    <property type="evidence" value="ECO:0007669"/>
    <property type="project" value="InterPro"/>
</dbReference>
<name>B6AAH3_CRYMR</name>
<dbReference type="VEuPathDB" id="CryptoDB:CMU_042880"/>
<sequence>MTLFSRFVEPGRLCRIQFGPDTGKLCFIVDIVNFNRVLVDGPTTGVRRQSIPLKRLTLTQIKAHIPRGARTGTITKILRKDDSIEKFNQTTFGKKCITKIFKANMTDFQRHSLLVARKKRQALVKAELKKTSRK</sequence>
<dbReference type="Proteomes" id="UP000001460">
    <property type="component" value="Unassembled WGS sequence"/>
</dbReference>
<dbReference type="OMA" id="KLCFVVD"/>
<keyword evidence="3" id="KW-0687">Ribonucleoprotein</keyword>
<dbReference type="SUPFAM" id="SSF50104">
    <property type="entry name" value="Translation proteins SH3-like domain"/>
    <property type="match status" value="1"/>
</dbReference>